<keyword evidence="5" id="KW-0520">NAD</keyword>
<dbReference type="GO" id="GO:0005829">
    <property type="term" value="C:cytosol"/>
    <property type="evidence" value="ECO:0007669"/>
    <property type="project" value="TreeGrafter"/>
</dbReference>
<dbReference type="PANTHER" id="PTHR11806">
    <property type="entry name" value="GLUCOSE INHIBITED DIVISION PROTEIN A"/>
    <property type="match status" value="1"/>
</dbReference>
<dbReference type="InterPro" id="IPR040131">
    <property type="entry name" value="MnmG_N"/>
</dbReference>
<evidence type="ECO:0000256" key="1">
    <source>
        <dbReference type="ARBA" id="ARBA00001974"/>
    </source>
</evidence>
<sequence length="100" mass="10276">MKNTDALHIIGGGLAGSEAAWQAAEAGAQVVLHEMRPVRKTDAHVTDGLAELVCSNSFRSDDAETNAVGLLHAELRDSGSLIMACADTHQVPAGGALAVD</sequence>
<keyword evidence="2" id="KW-0285">Flavoprotein</keyword>
<dbReference type="Gene3D" id="3.50.50.60">
    <property type="entry name" value="FAD/NAD(P)-binding domain"/>
    <property type="match status" value="1"/>
</dbReference>
<comment type="caution">
    <text evidence="7">The sequence shown here is derived from an EMBL/GenBank/DDBJ whole genome shotgun (WGS) entry which is preliminary data.</text>
</comment>
<dbReference type="GO" id="GO:0002098">
    <property type="term" value="P:tRNA wobble uridine modification"/>
    <property type="evidence" value="ECO:0007669"/>
    <property type="project" value="TreeGrafter"/>
</dbReference>
<evidence type="ECO:0000256" key="5">
    <source>
        <dbReference type="ARBA" id="ARBA00023027"/>
    </source>
</evidence>
<feature type="domain" description="MnmG N-terminal" evidence="6">
    <location>
        <begin position="7"/>
        <end position="98"/>
    </location>
</feature>
<dbReference type="EMBL" id="JADHOK010000088">
    <property type="protein sequence ID" value="MBL6762220.1"/>
    <property type="molecule type" value="Genomic_DNA"/>
</dbReference>
<dbReference type="GO" id="GO:0030488">
    <property type="term" value="P:tRNA methylation"/>
    <property type="evidence" value="ECO:0007669"/>
    <property type="project" value="TreeGrafter"/>
</dbReference>
<evidence type="ECO:0000256" key="2">
    <source>
        <dbReference type="ARBA" id="ARBA00022630"/>
    </source>
</evidence>
<keyword evidence="4" id="KW-0274">FAD</keyword>
<dbReference type="PANTHER" id="PTHR11806:SF2">
    <property type="entry name" value="METHYLENETETRAHYDROFOLATE--TRNA-(URACIL-5-)-METHYLTRANSFERASE TRMFO"/>
    <property type="match status" value="1"/>
</dbReference>
<evidence type="ECO:0000313" key="7">
    <source>
        <dbReference type="EMBL" id="MBL6762220.1"/>
    </source>
</evidence>
<evidence type="ECO:0000313" key="8">
    <source>
        <dbReference type="Proteomes" id="UP000785783"/>
    </source>
</evidence>
<name>A0A937HIG6_9PROT</name>
<dbReference type="SUPFAM" id="SSF51905">
    <property type="entry name" value="FAD/NAD(P)-binding domain"/>
    <property type="match status" value="1"/>
</dbReference>
<protein>
    <submittedName>
        <fullName evidence="7">FAD-dependent oxidoreductase</fullName>
    </submittedName>
</protein>
<evidence type="ECO:0000256" key="3">
    <source>
        <dbReference type="ARBA" id="ARBA00022694"/>
    </source>
</evidence>
<accession>A0A937HIG6</accession>
<feature type="non-terminal residue" evidence="7">
    <location>
        <position position="100"/>
    </location>
</feature>
<dbReference type="AlphaFoldDB" id="A0A937HIG6"/>
<dbReference type="InterPro" id="IPR036188">
    <property type="entry name" value="FAD/NAD-bd_sf"/>
</dbReference>
<gene>
    <name evidence="7" type="ORF">ISQ19_05945</name>
</gene>
<comment type="cofactor">
    <cofactor evidence="1">
        <name>FAD</name>
        <dbReference type="ChEBI" id="CHEBI:57692"/>
    </cofactor>
</comment>
<proteinExistence type="predicted"/>
<reference evidence="7" key="1">
    <citation type="submission" date="2020-10" db="EMBL/GenBank/DDBJ databases">
        <title>Microbiome of the Black Sea water column analyzed by genome centric metagenomics.</title>
        <authorList>
            <person name="Cabello-Yeves P.J."/>
            <person name="Callieri C."/>
            <person name="Picazo A."/>
            <person name="Mehrshad M."/>
            <person name="Haro-Moreno J.M."/>
            <person name="Roda-Garcia J."/>
            <person name="Dzembekova N."/>
            <person name="Slabakova V."/>
            <person name="Slabakova N."/>
            <person name="Moncheva S."/>
            <person name="Rodriguez-Valera F."/>
        </authorList>
    </citation>
    <scope>NUCLEOTIDE SEQUENCE</scope>
    <source>
        <strain evidence="7">BS307-5m-G5</strain>
    </source>
</reference>
<dbReference type="GO" id="GO:0050660">
    <property type="term" value="F:flavin adenine dinucleotide binding"/>
    <property type="evidence" value="ECO:0007669"/>
    <property type="project" value="InterPro"/>
</dbReference>
<dbReference type="InterPro" id="IPR002218">
    <property type="entry name" value="MnmG-rel"/>
</dbReference>
<dbReference type="Pfam" id="PF01134">
    <property type="entry name" value="GIDA"/>
    <property type="match status" value="1"/>
</dbReference>
<evidence type="ECO:0000259" key="6">
    <source>
        <dbReference type="Pfam" id="PF01134"/>
    </source>
</evidence>
<evidence type="ECO:0000256" key="4">
    <source>
        <dbReference type="ARBA" id="ARBA00022827"/>
    </source>
</evidence>
<keyword evidence="3" id="KW-0819">tRNA processing</keyword>
<organism evidence="7 8">
    <name type="scientific">PS1 clade bacterium</name>
    <dbReference type="NCBI Taxonomy" id="2175152"/>
    <lineage>
        <taxon>Bacteria</taxon>
        <taxon>Pseudomonadati</taxon>
        <taxon>Pseudomonadota</taxon>
        <taxon>Alphaproteobacteria</taxon>
        <taxon>PS1 clade</taxon>
    </lineage>
</organism>
<dbReference type="Proteomes" id="UP000785783">
    <property type="component" value="Unassembled WGS sequence"/>
</dbReference>